<keyword evidence="2" id="KW-1185">Reference proteome</keyword>
<reference evidence="1 2" key="1">
    <citation type="journal article" date="2017" name="Genome Announc.">
        <title>Genome sequence of the saprophytic ascomycete Epicoccum nigrum ICMP 19927 strain isolated from New Zealand.</title>
        <authorList>
            <person name="Fokin M."/>
            <person name="Fleetwood D."/>
            <person name="Weir B.S."/>
            <person name="Villas-Boas S.G."/>
        </authorList>
    </citation>
    <scope>NUCLEOTIDE SEQUENCE [LARGE SCALE GENOMIC DNA]</scope>
    <source>
        <strain evidence="1 2">ICMP 19927</strain>
    </source>
</reference>
<organism evidence="1 2">
    <name type="scientific">Epicoccum nigrum</name>
    <name type="common">Soil fungus</name>
    <name type="synonym">Epicoccum purpurascens</name>
    <dbReference type="NCBI Taxonomy" id="105696"/>
    <lineage>
        <taxon>Eukaryota</taxon>
        <taxon>Fungi</taxon>
        <taxon>Dikarya</taxon>
        <taxon>Ascomycota</taxon>
        <taxon>Pezizomycotina</taxon>
        <taxon>Dothideomycetes</taxon>
        <taxon>Pleosporomycetidae</taxon>
        <taxon>Pleosporales</taxon>
        <taxon>Pleosporineae</taxon>
        <taxon>Didymellaceae</taxon>
        <taxon>Epicoccum</taxon>
    </lineage>
</organism>
<sequence>SRAQPHHHGRRRKLATSFARELGVALLCLAVLPSYHSCAMAHRLVPSRQDVNRVAMECTRQDWMGSYGVYRTDNLAVHLLYTAEGTGHCRAAMG</sequence>
<evidence type="ECO:0000313" key="1">
    <source>
        <dbReference type="EMBL" id="OSS51340.1"/>
    </source>
</evidence>
<feature type="non-terminal residue" evidence="1">
    <location>
        <position position="1"/>
    </location>
</feature>
<gene>
    <name evidence="1" type="ORF">B5807_03641</name>
</gene>
<protein>
    <submittedName>
        <fullName evidence="1">Uncharacterized protein</fullName>
    </submittedName>
</protein>
<dbReference type="InParanoid" id="A0A1Y2M5G8"/>
<accession>A0A1Y2M5G8</accession>
<dbReference type="EMBL" id="KZ107840">
    <property type="protein sequence ID" value="OSS51340.1"/>
    <property type="molecule type" value="Genomic_DNA"/>
</dbReference>
<name>A0A1Y2M5G8_EPING</name>
<dbReference type="Proteomes" id="UP000193240">
    <property type="component" value="Unassembled WGS sequence"/>
</dbReference>
<proteinExistence type="predicted"/>
<evidence type="ECO:0000313" key="2">
    <source>
        <dbReference type="Proteomes" id="UP000193240"/>
    </source>
</evidence>
<dbReference type="AlphaFoldDB" id="A0A1Y2M5G8"/>